<dbReference type="PANTHER" id="PTHR33885:SF3">
    <property type="entry name" value="PHAGE SHOCK PROTEIN C"/>
    <property type="match status" value="1"/>
</dbReference>
<dbReference type="AlphaFoldDB" id="A0A090Q5F1"/>
<protein>
    <submittedName>
        <fullName evidence="9">Conservoned domain protein</fullName>
    </submittedName>
</protein>
<keyword evidence="2" id="KW-1003">Cell membrane</keyword>
<feature type="transmembrane region" description="Helical" evidence="6">
    <location>
        <begin position="236"/>
        <end position="263"/>
    </location>
</feature>
<dbReference type="eggNOG" id="COG1983">
    <property type="taxonomic scope" value="Bacteria"/>
</dbReference>
<evidence type="ECO:0000256" key="2">
    <source>
        <dbReference type="ARBA" id="ARBA00022475"/>
    </source>
</evidence>
<evidence type="ECO:0000259" key="8">
    <source>
        <dbReference type="Pfam" id="PF22571"/>
    </source>
</evidence>
<feature type="transmembrane region" description="Helical" evidence="6">
    <location>
        <begin position="322"/>
        <end position="343"/>
    </location>
</feature>
<dbReference type="GO" id="GO:0005886">
    <property type="term" value="C:plasma membrane"/>
    <property type="evidence" value="ECO:0007669"/>
    <property type="project" value="UniProtKB-SubCell"/>
</dbReference>
<feature type="transmembrane region" description="Helical" evidence="6">
    <location>
        <begin position="137"/>
        <end position="161"/>
    </location>
</feature>
<reference evidence="9" key="1">
    <citation type="journal article" date="2014" name="Genome Announc.">
        <title>Draft Genome Sequences of Marine Flavobacterium Nonlabens Strains NR17, NR24, NR27, NR32, NR33, and Ara13.</title>
        <authorList>
            <person name="Nakanishi M."/>
            <person name="Meirelles P."/>
            <person name="Suzuki R."/>
            <person name="Takatani N."/>
            <person name="Mino S."/>
            <person name="Suda W."/>
            <person name="Oshima K."/>
            <person name="Hattori M."/>
            <person name="Ohkuma M."/>
            <person name="Hosokawa M."/>
            <person name="Miyashita K."/>
            <person name="Thompson F.L."/>
            <person name="Niwa A."/>
            <person name="Sawabe T."/>
            <person name="Sawabe T."/>
        </authorList>
    </citation>
    <scope>NUCLEOTIDE SEQUENCE [LARGE SCALE GENOMIC DNA]</scope>
    <source>
        <strain evidence="9">JCM 19294</strain>
    </source>
</reference>
<dbReference type="InterPro" id="IPR007168">
    <property type="entry name" value="Phageshock_PspC_N"/>
</dbReference>
<dbReference type="InterPro" id="IPR054321">
    <property type="entry name" value="PspC-rel_TM"/>
</dbReference>
<feature type="domain" description="PspC-related transmembrane region" evidence="8">
    <location>
        <begin position="207"/>
        <end position="344"/>
    </location>
</feature>
<keyword evidence="4 6" id="KW-1133">Transmembrane helix</keyword>
<gene>
    <name evidence="9" type="ORF">JCM19294_1453</name>
</gene>
<accession>A0A090Q5F1</accession>
<evidence type="ECO:0000256" key="1">
    <source>
        <dbReference type="ARBA" id="ARBA00004162"/>
    </source>
</evidence>
<dbReference type="STRING" id="319236.BST91_02235"/>
<dbReference type="Proteomes" id="UP000029221">
    <property type="component" value="Unassembled WGS sequence"/>
</dbReference>
<dbReference type="RefSeq" id="WP_052510368.1">
    <property type="nucleotide sequence ID" value="NZ_BBML01000005.1"/>
</dbReference>
<comment type="caution">
    <text evidence="9">The sequence shown here is derived from an EMBL/GenBank/DDBJ whole genome shotgun (WGS) entry which is preliminary data.</text>
</comment>
<evidence type="ECO:0000313" key="9">
    <source>
        <dbReference type="EMBL" id="GAK97407.1"/>
    </source>
</evidence>
<evidence type="ECO:0000256" key="5">
    <source>
        <dbReference type="ARBA" id="ARBA00023136"/>
    </source>
</evidence>
<name>A0A090Q5F1_9FLAO</name>
<evidence type="ECO:0000256" key="6">
    <source>
        <dbReference type="SAM" id="Phobius"/>
    </source>
</evidence>
<dbReference type="PANTHER" id="PTHR33885">
    <property type="entry name" value="PHAGE SHOCK PROTEIN C"/>
    <property type="match status" value="1"/>
</dbReference>
<keyword evidence="5 6" id="KW-0472">Membrane</keyword>
<keyword evidence="10" id="KW-1185">Reference proteome</keyword>
<evidence type="ECO:0000256" key="3">
    <source>
        <dbReference type="ARBA" id="ARBA00022692"/>
    </source>
</evidence>
<evidence type="ECO:0000313" key="10">
    <source>
        <dbReference type="Proteomes" id="UP000029221"/>
    </source>
</evidence>
<dbReference type="EMBL" id="BBML01000005">
    <property type="protein sequence ID" value="GAK97407.1"/>
    <property type="molecule type" value="Genomic_DNA"/>
</dbReference>
<comment type="subcellular location">
    <subcellularLocation>
        <location evidence="1">Cell membrane</location>
        <topology evidence="1">Single-pass membrane protein</topology>
    </subcellularLocation>
</comment>
<organism evidence="9 10">
    <name type="scientific">Nonlabens tegetincola</name>
    <dbReference type="NCBI Taxonomy" id="323273"/>
    <lineage>
        <taxon>Bacteria</taxon>
        <taxon>Pseudomonadati</taxon>
        <taxon>Bacteroidota</taxon>
        <taxon>Flavobacteriia</taxon>
        <taxon>Flavobacteriales</taxon>
        <taxon>Flavobacteriaceae</taxon>
        <taxon>Nonlabens</taxon>
    </lineage>
</organism>
<sequence>MNKTININLAGLFFHIDEDAYNRLQRYLSAVRRSFSGTSGADEIMRDIESRIAELFMEKRANDQQVISINHVEDVIEIMGQPEDYEVDEEIFEDPKRKHRSAGPSKQLFRDTQNGYIGGVSSGLSYYFNIDAIWVRILWVLLAFFSAGWIVLVYVIMWIFVPDAVTTAQRLTMQGKEVNISNIEEQNSFENFSTVADEKTDAGYRVVGQKGKRGTVKFFGALGRIIKGFFKAIVKLIGLCIFLAASIGIIALLISLVTAGSISIDGMQAADILDIGIPADVNIWWATLAVFFLVGIPLLVLAILGLKLLVSNLRSIGTTAKVALAGIWIASVIGMVFITTKIASSQAIKASIAKQEKFTVAPQKTLFLDVIETDFTDQVRINANNVKIVYDMKDQKCCRAMYV</sequence>
<keyword evidence="3 6" id="KW-0812">Transmembrane</keyword>
<feature type="transmembrane region" description="Helical" evidence="6">
    <location>
        <begin position="283"/>
        <end position="310"/>
    </location>
</feature>
<evidence type="ECO:0000259" key="7">
    <source>
        <dbReference type="Pfam" id="PF04024"/>
    </source>
</evidence>
<dbReference type="InterPro" id="IPR052027">
    <property type="entry name" value="PspC"/>
</dbReference>
<proteinExistence type="predicted"/>
<dbReference type="Pfam" id="PF22571">
    <property type="entry name" value="LiaI-LiaF-TM_PspC"/>
    <property type="match status" value="1"/>
</dbReference>
<dbReference type="Pfam" id="PF04024">
    <property type="entry name" value="PspC"/>
    <property type="match status" value="1"/>
</dbReference>
<feature type="domain" description="Phage shock protein PspC N-terminal" evidence="7">
    <location>
        <begin position="106"/>
        <end position="163"/>
    </location>
</feature>
<evidence type="ECO:0000256" key="4">
    <source>
        <dbReference type="ARBA" id="ARBA00022989"/>
    </source>
</evidence>